<reference evidence="1 2" key="1">
    <citation type="journal article" date="2020" name="Cell">
        <title>Large-Scale Comparative Analyses of Tick Genomes Elucidate Their Genetic Diversity and Vector Capacities.</title>
        <authorList>
            <consortium name="Tick Genome and Microbiome Consortium (TIGMIC)"/>
            <person name="Jia N."/>
            <person name="Wang J."/>
            <person name="Shi W."/>
            <person name="Du L."/>
            <person name="Sun Y."/>
            <person name="Zhan W."/>
            <person name="Jiang J.F."/>
            <person name="Wang Q."/>
            <person name="Zhang B."/>
            <person name="Ji P."/>
            <person name="Bell-Sakyi L."/>
            <person name="Cui X.M."/>
            <person name="Yuan T.T."/>
            <person name="Jiang B.G."/>
            <person name="Yang W.F."/>
            <person name="Lam T.T."/>
            <person name="Chang Q.C."/>
            <person name="Ding S.J."/>
            <person name="Wang X.J."/>
            <person name="Zhu J.G."/>
            <person name="Ruan X.D."/>
            <person name="Zhao L."/>
            <person name="Wei J.T."/>
            <person name="Ye R.Z."/>
            <person name="Que T.C."/>
            <person name="Du C.H."/>
            <person name="Zhou Y.H."/>
            <person name="Cheng J.X."/>
            <person name="Dai P.F."/>
            <person name="Guo W.B."/>
            <person name="Han X.H."/>
            <person name="Huang E.J."/>
            <person name="Li L.F."/>
            <person name="Wei W."/>
            <person name="Gao Y.C."/>
            <person name="Liu J.Z."/>
            <person name="Shao H.Z."/>
            <person name="Wang X."/>
            <person name="Wang C.C."/>
            <person name="Yang T.C."/>
            <person name="Huo Q.B."/>
            <person name="Li W."/>
            <person name="Chen H.Y."/>
            <person name="Chen S.E."/>
            <person name="Zhou L.G."/>
            <person name="Ni X.B."/>
            <person name="Tian J.H."/>
            <person name="Sheng Y."/>
            <person name="Liu T."/>
            <person name="Pan Y.S."/>
            <person name="Xia L.Y."/>
            <person name="Li J."/>
            <person name="Zhao F."/>
            <person name="Cao W.C."/>
        </authorList>
    </citation>
    <scope>NUCLEOTIDE SEQUENCE [LARGE SCALE GENOMIC DNA]</scope>
    <source>
        <tissue evidence="1">Larvae</tissue>
    </source>
</reference>
<gene>
    <name evidence="1" type="ORF">HPB47_025524</name>
</gene>
<evidence type="ECO:0000313" key="2">
    <source>
        <dbReference type="Proteomes" id="UP000805193"/>
    </source>
</evidence>
<feature type="non-terminal residue" evidence="1">
    <location>
        <position position="79"/>
    </location>
</feature>
<dbReference type="Proteomes" id="UP000805193">
    <property type="component" value="Unassembled WGS sequence"/>
</dbReference>
<organism evidence="1 2">
    <name type="scientific">Ixodes persulcatus</name>
    <name type="common">Taiga tick</name>
    <dbReference type="NCBI Taxonomy" id="34615"/>
    <lineage>
        <taxon>Eukaryota</taxon>
        <taxon>Metazoa</taxon>
        <taxon>Ecdysozoa</taxon>
        <taxon>Arthropoda</taxon>
        <taxon>Chelicerata</taxon>
        <taxon>Arachnida</taxon>
        <taxon>Acari</taxon>
        <taxon>Parasitiformes</taxon>
        <taxon>Ixodida</taxon>
        <taxon>Ixodoidea</taxon>
        <taxon>Ixodidae</taxon>
        <taxon>Ixodinae</taxon>
        <taxon>Ixodes</taxon>
    </lineage>
</organism>
<proteinExistence type="predicted"/>
<evidence type="ECO:0000313" key="1">
    <source>
        <dbReference type="EMBL" id="KAG0427424.1"/>
    </source>
</evidence>
<keyword evidence="2" id="KW-1185">Reference proteome</keyword>
<accession>A0AC60Q2H4</accession>
<protein>
    <submittedName>
        <fullName evidence="1">Uncharacterized protein</fullName>
    </submittedName>
</protein>
<feature type="non-terminal residue" evidence="1">
    <location>
        <position position="1"/>
    </location>
</feature>
<comment type="caution">
    <text evidence="1">The sequence shown here is derived from an EMBL/GenBank/DDBJ whole genome shotgun (WGS) entry which is preliminary data.</text>
</comment>
<dbReference type="EMBL" id="JABSTQ010009626">
    <property type="protein sequence ID" value="KAG0427424.1"/>
    <property type="molecule type" value="Genomic_DNA"/>
</dbReference>
<sequence length="79" mass="9034">SNAMIFTLRSDVSADVNQIQAFWDFDHIGIPHEENEDINIRMLDEFQVAVRIHGGRYEVGLNLFADSTSLVDRATQRAR</sequence>
<name>A0AC60Q2H4_IXOPE</name>